<dbReference type="Proteomes" id="UP000003460">
    <property type="component" value="Unassembled WGS sequence"/>
</dbReference>
<organism evidence="1 2">
    <name type="scientific">Alloprevotella tannerae ATCC 51259</name>
    <dbReference type="NCBI Taxonomy" id="626522"/>
    <lineage>
        <taxon>Bacteria</taxon>
        <taxon>Pseudomonadati</taxon>
        <taxon>Bacteroidota</taxon>
        <taxon>Bacteroidia</taxon>
        <taxon>Bacteroidales</taxon>
        <taxon>Prevotellaceae</taxon>
        <taxon>Alloprevotella</taxon>
    </lineage>
</organism>
<sequence>MGAYSPILKYRKSRSLLFGPSKLLFGTGKPSFDTGKLSFGPAKQ</sequence>
<dbReference type="AlphaFoldDB" id="C9LJN2"/>
<keyword evidence="2" id="KW-1185">Reference proteome</keyword>
<protein>
    <submittedName>
        <fullName evidence="1">Uncharacterized protein</fullName>
    </submittedName>
</protein>
<accession>C9LJN2</accession>
<dbReference type="HOGENOM" id="CLU_3220339_0_0_10"/>
<reference evidence="1" key="1">
    <citation type="submission" date="2009-09" db="EMBL/GenBank/DDBJ databases">
        <authorList>
            <person name="Weinstock G."/>
            <person name="Sodergren E."/>
            <person name="Clifton S."/>
            <person name="Fulton L."/>
            <person name="Fulton B."/>
            <person name="Courtney L."/>
            <person name="Fronick C."/>
            <person name="Harrison M."/>
            <person name="Strong C."/>
            <person name="Farmer C."/>
            <person name="Delahaunty K."/>
            <person name="Markovic C."/>
            <person name="Hall O."/>
            <person name="Minx P."/>
            <person name="Tomlinson C."/>
            <person name="Mitreva M."/>
            <person name="Nelson J."/>
            <person name="Hou S."/>
            <person name="Wollam A."/>
            <person name="Pepin K.H."/>
            <person name="Johnson M."/>
            <person name="Bhonagiri V."/>
            <person name="Nash W.E."/>
            <person name="Warren W."/>
            <person name="Chinwalla A."/>
            <person name="Mardis E.R."/>
            <person name="Wilson R.K."/>
        </authorList>
    </citation>
    <scope>NUCLEOTIDE SEQUENCE [LARGE SCALE GENOMIC DNA]</scope>
    <source>
        <strain evidence="1">ATCC 51259</strain>
    </source>
</reference>
<dbReference type="EMBL" id="ACIJ02000028">
    <property type="protein sequence ID" value="EEX70404.1"/>
    <property type="molecule type" value="Genomic_DNA"/>
</dbReference>
<gene>
    <name evidence="1" type="ORF">GCWU000325_02445</name>
</gene>
<evidence type="ECO:0000313" key="2">
    <source>
        <dbReference type="Proteomes" id="UP000003460"/>
    </source>
</evidence>
<comment type="caution">
    <text evidence="1">The sequence shown here is derived from an EMBL/GenBank/DDBJ whole genome shotgun (WGS) entry which is preliminary data.</text>
</comment>
<evidence type="ECO:0000313" key="1">
    <source>
        <dbReference type="EMBL" id="EEX70404.1"/>
    </source>
</evidence>
<name>C9LJN2_9BACT</name>
<proteinExistence type="predicted"/>